<dbReference type="InterPro" id="IPR006116">
    <property type="entry name" value="NT_2-5OAS_ClassI-CCAase"/>
</dbReference>
<reference evidence="2 3" key="1">
    <citation type="submission" date="2018-06" db="EMBL/GenBank/DDBJ databases">
        <authorList>
            <consortium name="Pathogen Informatics"/>
            <person name="Doyle S."/>
        </authorList>
    </citation>
    <scope>NUCLEOTIDE SEQUENCE [LARGE SCALE GENOMIC DNA]</scope>
    <source>
        <strain evidence="2 3">NCTC13532</strain>
    </source>
</reference>
<evidence type="ECO:0000313" key="3">
    <source>
        <dbReference type="Proteomes" id="UP000254282"/>
    </source>
</evidence>
<sequence length="270" mass="31275">MAVSIESYLKDLATQYYLKNSSDEVSKIDGSVSTLFRNLDSFFNQKQIKRKFVFGSYDRDTILPRRYDSNSDVDVMVVFNHSIFERNPETYRSWLQTFANYHYANRYNSKVTKTFPTVTVELNHIKYDLVPAREVTTFFSPTLQIPDSAGGWIVTDPNDVKSKLVRANTTYSGIVRPIVRILKAWNSKMTFPPFDSYDLESKIISFYYFGDNIQSGFFYAVKQLSLPIHAAAYKKKELENLQKVCLKVEELLQNNLIASAKLELHKVLPY</sequence>
<gene>
    <name evidence="2" type="ORF">NCTC13532_01485</name>
</gene>
<dbReference type="GO" id="GO:0016779">
    <property type="term" value="F:nucleotidyltransferase activity"/>
    <property type="evidence" value="ECO:0007669"/>
    <property type="project" value="InterPro"/>
</dbReference>
<dbReference type="AlphaFoldDB" id="A0A381FHB3"/>
<name>A0A381FHB3_9FLAO</name>
<dbReference type="GO" id="GO:0051607">
    <property type="term" value="P:defense response to virus"/>
    <property type="evidence" value="ECO:0007669"/>
    <property type="project" value="UniProtKB-KW"/>
</dbReference>
<dbReference type="InterPro" id="IPR043519">
    <property type="entry name" value="NT_sf"/>
</dbReference>
<evidence type="ECO:0000313" key="2">
    <source>
        <dbReference type="EMBL" id="SUX45911.1"/>
    </source>
</evidence>
<dbReference type="SUPFAM" id="SSF81301">
    <property type="entry name" value="Nucleotidyltransferase"/>
    <property type="match status" value="1"/>
</dbReference>
<organism evidence="2 3">
    <name type="scientific">Chryseobacterium indoltheticum</name>
    <dbReference type="NCBI Taxonomy" id="254"/>
    <lineage>
        <taxon>Bacteria</taxon>
        <taxon>Pseudomonadati</taxon>
        <taxon>Bacteroidota</taxon>
        <taxon>Flavobacteriia</taxon>
        <taxon>Flavobacteriales</taxon>
        <taxon>Weeksellaceae</taxon>
        <taxon>Chryseobacterium group</taxon>
        <taxon>Chryseobacterium</taxon>
    </lineage>
</organism>
<evidence type="ECO:0000256" key="1">
    <source>
        <dbReference type="ARBA" id="ARBA00023118"/>
    </source>
</evidence>
<proteinExistence type="predicted"/>
<dbReference type="Gene3D" id="3.30.460.10">
    <property type="entry name" value="Beta Polymerase, domain 2"/>
    <property type="match status" value="1"/>
</dbReference>
<dbReference type="Pfam" id="PF18144">
    <property type="entry name" value="SMODS"/>
    <property type="match status" value="1"/>
</dbReference>
<protein>
    <submittedName>
        <fullName evidence="2">CCA-adding enzyme</fullName>
    </submittedName>
</protein>
<keyword evidence="1" id="KW-0051">Antiviral defense</keyword>
<dbReference type="Proteomes" id="UP000254282">
    <property type="component" value="Unassembled WGS sequence"/>
</dbReference>
<dbReference type="CDD" id="cd05400">
    <property type="entry name" value="NT_2-5OAS_ClassI-CCAase"/>
    <property type="match status" value="1"/>
</dbReference>
<dbReference type="EMBL" id="UFVR01000004">
    <property type="protein sequence ID" value="SUX45911.1"/>
    <property type="molecule type" value="Genomic_DNA"/>
</dbReference>
<accession>A0A381FHB3</accession>
<dbReference type="RefSeq" id="WP_115619838.1">
    <property type="nucleotide sequence ID" value="NZ_UFVR01000004.1"/>
</dbReference>